<keyword evidence="2" id="KW-1185">Reference proteome</keyword>
<accession>A0ABS3LQJ7</accession>
<evidence type="ECO:0000313" key="2">
    <source>
        <dbReference type="Proteomes" id="UP000664771"/>
    </source>
</evidence>
<sequence length="163" mass="17120">MTRPVIAIDPGITGAIAVLNDRGGLIEILDMPTSAVTVSGKIRNVVSAPLLATMIRANDPSEVWLEKVNARPGEGPAGAFTFGRGVGVIEGVVATLGLPLTTVIPAVWKKAMHCPADKDGARTRAMQLFPTCADLFKRKKDDGRAEAAMLGRFALGKTPSTNN</sequence>
<dbReference type="RefSeq" id="WP_207878232.1">
    <property type="nucleotide sequence ID" value="NZ_JAFVMF010000001.1"/>
</dbReference>
<protein>
    <submittedName>
        <fullName evidence="1">Uncharacterized protein</fullName>
    </submittedName>
</protein>
<proteinExistence type="predicted"/>
<dbReference type="CDD" id="cd22992">
    <property type="entry name" value="MOC1"/>
    <property type="match status" value="1"/>
</dbReference>
<dbReference type="InterPro" id="IPR012337">
    <property type="entry name" value="RNaseH-like_sf"/>
</dbReference>
<dbReference type="SUPFAM" id="SSF53098">
    <property type="entry name" value="Ribonuclease H-like"/>
    <property type="match status" value="1"/>
</dbReference>
<dbReference type="Gene3D" id="3.30.420.10">
    <property type="entry name" value="Ribonuclease H-like superfamily/Ribonuclease H"/>
    <property type="match status" value="1"/>
</dbReference>
<dbReference type="PANTHER" id="PTHR36015:SF6">
    <property type="entry name" value="HOLLIDAY JUNCTION RESOLVASE MOC1, CHLOROPLASTIC-RELATED"/>
    <property type="match status" value="1"/>
</dbReference>
<dbReference type="Proteomes" id="UP000664771">
    <property type="component" value="Unassembled WGS sequence"/>
</dbReference>
<reference evidence="1 2" key="1">
    <citation type="submission" date="2021-03" db="EMBL/GenBank/DDBJ databases">
        <title>The complete genome sequence of Acetobacter sacchari TBRC 11175.</title>
        <authorList>
            <person name="Charoenyingcharoen P."/>
            <person name="Yukphan P."/>
        </authorList>
    </citation>
    <scope>NUCLEOTIDE SEQUENCE [LARGE SCALE GENOMIC DNA]</scope>
    <source>
        <strain evidence="1 2">TBRC 11175</strain>
    </source>
</reference>
<dbReference type="EMBL" id="JAFVMF010000001">
    <property type="protein sequence ID" value="MBO1358182.1"/>
    <property type="molecule type" value="Genomic_DNA"/>
</dbReference>
<dbReference type="InterPro" id="IPR036397">
    <property type="entry name" value="RNaseH_sf"/>
</dbReference>
<comment type="caution">
    <text evidence="1">The sequence shown here is derived from an EMBL/GenBank/DDBJ whole genome shotgun (WGS) entry which is preliminary data.</text>
</comment>
<evidence type="ECO:0000313" key="1">
    <source>
        <dbReference type="EMBL" id="MBO1358182.1"/>
    </source>
</evidence>
<name>A0ABS3LQJ7_9PROT</name>
<dbReference type="PANTHER" id="PTHR36015">
    <property type="entry name" value="HOLLIDAY JUNCTION RESOLVASE MOC1, CHLOROPLASTIC-RELATED"/>
    <property type="match status" value="1"/>
</dbReference>
<dbReference type="InterPro" id="IPR045290">
    <property type="entry name" value="MOC1-like"/>
</dbReference>
<organism evidence="1 2">
    <name type="scientific">Acetobacter sacchari</name>
    <dbReference type="NCBI Taxonomy" id="2661687"/>
    <lineage>
        <taxon>Bacteria</taxon>
        <taxon>Pseudomonadati</taxon>
        <taxon>Pseudomonadota</taxon>
        <taxon>Alphaproteobacteria</taxon>
        <taxon>Acetobacterales</taxon>
        <taxon>Acetobacteraceae</taxon>
        <taxon>Acetobacter</taxon>
    </lineage>
</organism>
<gene>
    <name evidence="1" type="ORF">J2D73_00010</name>
</gene>